<dbReference type="InterPro" id="IPR001952">
    <property type="entry name" value="Alkaline_phosphatase"/>
</dbReference>
<evidence type="ECO:0000313" key="3">
    <source>
        <dbReference type="EMBL" id="RWR99106.1"/>
    </source>
</evidence>
<feature type="non-terminal residue" evidence="3">
    <location>
        <position position="1"/>
    </location>
</feature>
<dbReference type="OrthoDB" id="5818554at2759"/>
<dbReference type="InterPro" id="IPR017850">
    <property type="entry name" value="Alkaline_phosphatase_core_sf"/>
</dbReference>
<keyword evidence="4" id="KW-1185">Reference proteome</keyword>
<reference evidence="3 4" key="1">
    <citation type="journal article" date="2018" name="Gigascience">
        <title>Genomes of trombidid mites reveal novel predicted allergens and laterally-transferred genes associated with secondary metabolism.</title>
        <authorList>
            <person name="Dong X."/>
            <person name="Chaisiri K."/>
            <person name="Xia D."/>
            <person name="Armstrong S.D."/>
            <person name="Fang Y."/>
            <person name="Donnelly M.J."/>
            <person name="Kadowaki T."/>
            <person name="McGarry J.W."/>
            <person name="Darby A.C."/>
            <person name="Makepeace B.L."/>
        </authorList>
    </citation>
    <scope>NUCLEOTIDE SEQUENCE [LARGE SCALE GENOMIC DNA]</scope>
    <source>
        <strain evidence="3">UoL-UT</strain>
    </source>
</reference>
<evidence type="ECO:0000256" key="2">
    <source>
        <dbReference type="PIRSR" id="PIRSR601952-2"/>
    </source>
</evidence>
<dbReference type="Gene3D" id="3.40.720.10">
    <property type="entry name" value="Alkaline Phosphatase, subunit A"/>
    <property type="match status" value="1"/>
</dbReference>
<dbReference type="PANTHER" id="PTHR11596:SF91">
    <property type="entry name" value="ALKALINE PHOSPHATASE-RELATED"/>
    <property type="match status" value="1"/>
</dbReference>
<accession>A0A443Q7U4</accession>
<dbReference type="VEuPathDB" id="VectorBase:LDEU014625"/>
<dbReference type="Proteomes" id="UP000288716">
    <property type="component" value="Unassembled WGS sequence"/>
</dbReference>
<keyword evidence="2" id="KW-0479">Metal-binding</keyword>
<feature type="binding site" evidence="2">
    <location>
        <position position="13"/>
    </location>
    <ligand>
        <name>Mg(2+)</name>
        <dbReference type="ChEBI" id="CHEBI:18420"/>
    </ligand>
</feature>
<comment type="caution">
    <text evidence="3">The sequence shown here is derived from an EMBL/GenBank/DDBJ whole genome shotgun (WGS) entry which is preliminary data.</text>
</comment>
<feature type="non-terminal residue" evidence="3">
    <location>
        <position position="133"/>
    </location>
</feature>
<keyword evidence="2" id="KW-0460">Magnesium</keyword>
<dbReference type="EC" id="3.1.3.1" evidence="1"/>
<proteinExistence type="predicted"/>
<dbReference type="AlphaFoldDB" id="A0A443Q7U4"/>
<feature type="binding site" evidence="2">
    <location>
        <position position="15"/>
    </location>
    <ligand>
        <name>Mg(2+)</name>
        <dbReference type="ChEBI" id="CHEBI:18420"/>
    </ligand>
</feature>
<organism evidence="3 4">
    <name type="scientific">Leptotrombidium deliense</name>
    <dbReference type="NCBI Taxonomy" id="299467"/>
    <lineage>
        <taxon>Eukaryota</taxon>
        <taxon>Metazoa</taxon>
        <taxon>Ecdysozoa</taxon>
        <taxon>Arthropoda</taxon>
        <taxon>Chelicerata</taxon>
        <taxon>Arachnida</taxon>
        <taxon>Acari</taxon>
        <taxon>Acariformes</taxon>
        <taxon>Trombidiformes</taxon>
        <taxon>Prostigmata</taxon>
        <taxon>Anystina</taxon>
        <taxon>Parasitengona</taxon>
        <taxon>Trombiculoidea</taxon>
        <taxon>Trombiculidae</taxon>
        <taxon>Leptotrombidium</taxon>
    </lineage>
</organism>
<dbReference type="GO" id="GO:0004035">
    <property type="term" value="F:alkaline phosphatase activity"/>
    <property type="evidence" value="ECO:0007669"/>
    <property type="project" value="UniProtKB-EC"/>
</dbReference>
<comment type="cofactor">
    <cofactor evidence="2">
        <name>Mg(2+)</name>
        <dbReference type="ChEBI" id="CHEBI:18420"/>
    </cofactor>
    <text evidence="2">Binds 1 Mg(2+) ion.</text>
</comment>
<dbReference type="SUPFAM" id="SSF53649">
    <property type="entry name" value="Alkaline phosphatase-like"/>
    <property type="match status" value="1"/>
</dbReference>
<evidence type="ECO:0000256" key="1">
    <source>
        <dbReference type="ARBA" id="ARBA00012647"/>
    </source>
</evidence>
<dbReference type="GO" id="GO:0046872">
    <property type="term" value="F:metal ion binding"/>
    <property type="evidence" value="ECO:0007669"/>
    <property type="project" value="UniProtKB-KW"/>
</dbReference>
<protein>
    <recommendedName>
        <fullName evidence="1">alkaline phosphatase</fullName>
        <ecNumber evidence="1">3.1.3.1</ecNumber>
    </recommendedName>
</protein>
<dbReference type="STRING" id="299467.A0A443Q7U4"/>
<dbReference type="Pfam" id="PF00245">
    <property type="entry name" value="Alk_phosphatase"/>
    <property type="match status" value="1"/>
</dbReference>
<gene>
    <name evidence="3" type="ORF">B4U80_04775</name>
</gene>
<dbReference type="PANTHER" id="PTHR11596">
    <property type="entry name" value="ALKALINE PHOSPHATASE"/>
    <property type="match status" value="1"/>
</dbReference>
<sequence length="133" mass="15184">KATGVVTTTRVTHASPAANYAHSASRKWEHDTNGTKCEDIASQLVFGETGKNINVVLGGGRREFLPQMPHERESGLRNDRINLVKSWIEEKHKRRERANYVTTKEELMKLNDSHTNFVLGLFSHDHLEYNLDK</sequence>
<dbReference type="EMBL" id="NCKV01065500">
    <property type="protein sequence ID" value="RWR99106.1"/>
    <property type="molecule type" value="Genomic_DNA"/>
</dbReference>
<evidence type="ECO:0000313" key="4">
    <source>
        <dbReference type="Proteomes" id="UP000288716"/>
    </source>
</evidence>
<name>A0A443Q7U4_9ACAR</name>